<sequence length="132" mass="15147">MVPDKIYEVLPYVYVVTGSAVMLATNAWLIAICGFLLVFAGAVIWVLRSDNRRSDIKGARNKYGGALPFWCYELLPFSYFMLALLLFALSNNIYIYPSAMILLVIGMQLWLLRGSYRKHQRPMHARPLRSRV</sequence>
<keyword evidence="1" id="KW-0812">Transmembrane</keyword>
<feature type="transmembrane region" description="Helical" evidence="1">
    <location>
        <begin position="67"/>
        <end position="87"/>
    </location>
</feature>
<feature type="transmembrane region" description="Helical" evidence="1">
    <location>
        <begin position="93"/>
        <end position="112"/>
    </location>
</feature>
<organism evidence="2 3">
    <name type="scientific">Rheinheimera lutimaris</name>
    <dbReference type="NCBI Taxonomy" id="2740584"/>
    <lineage>
        <taxon>Bacteria</taxon>
        <taxon>Pseudomonadati</taxon>
        <taxon>Pseudomonadota</taxon>
        <taxon>Gammaproteobacteria</taxon>
        <taxon>Chromatiales</taxon>
        <taxon>Chromatiaceae</taxon>
        <taxon>Rheinheimera</taxon>
    </lineage>
</organism>
<evidence type="ECO:0000256" key="1">
    <source>
        <dbReference type="SAM" id="Phobius"/>
    </source>
</evidence>
<comment type="caution">
    <text evidence="2">The sequence shown here is derived from an EMBL/GenBank/DDBJ whole genome shotgun (WGS) entry which is preliminary data.</text>
</comment>
<name>A0A7Y5AMR0_9GAMM</name>
<keyword evidence="3" id="KW-1185">Reference proteome</keyword>
<dbReference type="RefSeq" id="WP_173499494.1">
    <property type="nucleotide sequence ID" value="NZ_JABSOD010000001.1"/>
</dbReference>
<keyword evidence="1" id="KW-0472">Membrane</keyword>
<proteinExistence type="predicted"/>
<accession>A0A7Y5AMR0</accession>
<gene>
    <name evidence="2" type="ORF">HRH59_01500</name>
</gene>
<dbReference type="EMBL" id="JABSOD010000001">
    <property type="protein sequence ID" value="NRQ41253.1"/>
    <property type="molecule type" value="Genomic_DNA"/>
</dbReference>
<dbReference type="Proteomes" id="UP000523161">
    <property type="component" value="Unassembled WGS sequence"/>
</dbReference>
<evidence type="ECO:0000313" key="2">
    <source>
        <dbReference type="EMBL" id="NRQ41253.1"/>
    </source>
</evidence>
<dbReference type="AlphaFoldDB" id="A0A7Y5AMR0"/>
<reference evidence="2 3" key="1">
    <citation type="submission" date="2020-06" db="EMBL/GenBank/DDBJ databases">
        <title>Rheinheimera sp. nov., a marine bacterium isolated from coastal.</title>
        <authorList>
            <person name="Yu Q."/>
            <person name="Qi Y."/>
            <person name="Pu J."/>
        </authorList>
    </citation>
    <scope>NUCLEOTIDE SEQUENCE [LARGE SCALE GENOMIC DNA]</scope>
    <source>
        <strain evidence="2 3">YQF-2</strain>
    </source>
</reference>
<protein>
    <submittedName>
        <fullName evidence="2">Uncharacterized protein</fullName>
    </submittedName>
</protein>
<keyword evidence="1" id="KW-1133">Transmembrane helix</keyword>
<feature type="transmembrane region" description="Helical" evidence="1">
    <location>
        <begin position="20"/>
        <end position="47"/>
    </location>
</feature>
<evidence type="ECO:0000313" key="3">
    <source>
        <dbReference type="Proteomes" id="UP000523161"/>
    </source>
</evidence>